<dbReference type="Pfam" id="PF14620">
    <property type="entry name" value="YPEB_PepSY1-2"/>
    <property type="match status" value="1"/>
</dbReference>
<organism evidence="4 5">
    <name type="scientific">Desulforamulus ruminis (strain ATCC 23193 / DSM 2154 / NCIMB 8452 / DL)</name>
    <name type="common">Desulfotomaculum ruminis</name>
    <dbReference type="NCBI Taxonomy" id="696281"/>
    <lineage>
        <taxon>Bacteria</taxon>
        <taxon>Bacillati</taxon>
        <taxon>Bacillota</taxon>
        <taxon>Clostridia</taxon>
        <taxon>Eubacteriales</taxon>
        <taxon>Peptococcaceae</taxon>
        <taxon>Desulforamulus</taxon>
    </lineage>
</organism>
<proteinExistence type="predicted"/>
<dbReference type="AlphaFoldDB" id="F6DPA2"/>
<feature type="domain" description="Sporulation protein YpeB PepSY1 and PepSY2" evidence="2">
    <location>
        <begin position="182"/>
        <end position="376"/>
    </location>
</feature>
<feature type="domain" description="Sporulation protein YpeB N-terminal" evidence="3">
    <location>
        <begin position="29"/>
        <end position="162"/>
    </location>
</feature>
<name>F6DPA2_DESRL</name>
<dbReference type="InterPro" id="IPR025711">
    <property type="entry name" value="PepSY"/>
</dbReference>
<evidence type="ECO:0000259" key="2">
    <source>
        <dbReference type="Pfam" id="PF14620"/>
    </source>
</evidence>
<reference evidence="4 5" key="2">
    <citation type="journal article" date="2012" name="Stand. Genomic Sci.">
        <title>Complete genome sequence of the sulfate-reducing firmicute Desulfotomaculum ruminis type strain (DL(T)).</title>
        <authorList>
            <person name="Spring S."/>
            <person name="Visser M."/>
            <person name="Lu M."/>
            <person name="Copeland A."/>
            <person name="Lapidus A."/>
            <person name="Lucas S."/>
            <person name="Cheng J.F."/>
            <person name="Han C."/>
            <person name="Tapia R."/>
            <person name="Goodwin L.A."/>
            <person name="Pitluck S."/>
            <person name="Ivanova N."/>
            <person name="Land M."/>
            <person name="Hauser L."/>
            <person name="Larimer F."/>
            <person name="Rohde M."/>
            <person name="Goker M."/>
            <person name="Detter J.C."/>
            <person name="Kyrpides N.C."/>
            <person name="Woyke T."/>
            <person name="Schaap P.J."/>
            <person name="Plugge C.M."/>
            <person name="Muyzer G."/>
            <person name="Kuever J."/>
            <person name="Pereira I.A."/>
            <person name="Parshina S.N."/>
            <person name="Bernier-Latmani R."/>
            <person name="Stams A.J."/>
            <person name="Klenk H.P."/>
        </authorList>
    </citation>
    <scope>NUCLEOTIDE SEQUENCE [LARGE SCALE GENOMIC DNA]</scope>
    <source>
        <strain evidence="5">ATCC 23193 / DSM 2154 / NCIB 8452 / DL</strain>
    </source>
</reference>
<dbReference type="Pfam" id="PF20769">
    <property type="entry name" value="YPEB_N"/>
    <property type="match status" value="1"/>
</dbReference>
<dbReference type="GO" id="GO:0009847">
    <property type="term" value="P:spore germination"/>
    <property type="evidence" value="ECO:0007669"/>
    <property type="project" value="InterPro"/>
</dbReference>
<evidence type="ECO:0000313" key="5">
    <source>
        <dbReference type="Proteomes" id="UP000009234"/>
    </source>
</evidence>
<dbReference type="EMBL" id="CP002780">
    <property type="protein sequence ID" value="AEG61931.1"/>
    <property type="molecule type" value="Genomic_DNA"/>
</dbReference>
<dbReference type="KEGG" id="dru:Desru_3731"/>
<evidence type="ECO:0000313" key="4">
    <source>
        <dbReference type="EMBL" id="AEG61931.1"/>
    </source>
</evidence>
<dbReference type="HOGENOM" id="CLU_045803_0_0_9"/>
<evidence type="ECO:0000259" key="3">
    <source>
        <dbReference type="Pfam" id="PF20769"/>
    </source>
</evidence>
<keyword evidence="5" id="KW-1185">Reference proteome</keyword>
<dbReference type="InterPro" id="IPR014239">
    <property type="entry name" value="YpeB_PepSY1-2"/>
</dbReference>
<gene>
    <name evidence="4" type="ordered locus">Desru_3731</name>
</gene>
<evidence type="ECO:0000259" key="1">
    <source>
        <dbReference type="Pfam" id="PF03413"/>
    </source>
</evidence>
<dbReference type="Pfam" id="PF03413">
    <property type="entry name" value="PepSY"/>
    <property type="match status" value="1"/>
</dbReference>
<reference evidence="5" key="1">
    <citation type="submission" date="2011-05" db="EMBL/GenBank/DDBJ databases">
        <title>Complete sequence of Desulfotomaculum ruminis DSM 2154.</title>
        <authorList>
            <person name="Lucas S."/>
            <person name="Copeland A."/>
            <person name="Lapidus A."/>
            <person name="Cheng J.-F."/>
            <person name="Goodwin L."/>
            <person name="Pitluck S."/>
            <person name="Lu M."/>
            <person name="Detter J.C."/>
            <person name="Han C."/>
            <person name="Tapia R."/>
            <person name="Land M."/>
            <person name="Hauser L."/>
            <person name="Kyrpides N."/>
            <person name="Ivanova N."/>
            <person name="Mikhailova N."/>
            <person name="Pagani I."/>
            <person name="Stams A.J.M."/>
            <person name="Plugge C.M."/>
            <person name="Muyzer G."/>
            <person name="Kuever J."/>
            <person name="Parshina S.N."/>
            <person name="Ivanova A.E."/>
            <person name="Nazina T.N."/>
            <person name="Brambilla E."/>
            <person name="Spring S."/>
            <person name="Klenk H.-P."/>
            <person name="Woyke T."/>
        </authorList>
    </citation>
    <scope>NUCLEOTIDE SEQUENCE [LARGE SCALE GENOMIC DNA]</scope>
    <source>
        <strain evidence="5">ATCC 23193 / DSM 2154 / NCIB 8452 / DL</strain>
    </source>
</reference>
<dbReference type="STRING" id="696281.Desru_3731"/>
<dbReference type="NCBIfam" id="TIGR02889">
    <property type="entry name" value="spore_YpeB"/>
    <property type="match status" value="1"/>
</dbReference>
<sequence>MRRWGLPILLGLAILAAVGLWGFGQHRERVALENDLNNRYQMSFYNLLGRVQSMEVLLAKTLAVSGQPDDTQIFSEIWLQSEGARENLTQLPLSAQLVGRTSKFLAQSGDYARVIARQINSGEGMTDEEYKTLSNLYRQAGQLNKELHDMEIKVSDGRLSISELVRAAKEDLKKGNPTSTAASFQSIDQQMQGYPTLIYDGPFSDHLNKAQPEGLSGENITADQAKNILEKFVDPQANISYRAMATGRTRERIPGFMVDLVPTEKGSEGRISGGVSEKGGHVIWYLDSRSIGTARLNVEQAREKALKFLESRGYKNMVSMYHQLQDNRIVFNLIPEQEGVRIYPDQVKLNVALDNGQIVGFDARGYLMAHKKREIPVPKISADDAKGKVNPRMEITGTRLAIIPTDSAQEKFSYEVQGKINGEDYLVYINAITGKTDQVLKLIESSDGTLTM</sequence>
<accession>F6DPA2</accession>
<dbReference type="Proteomes" id="UP000009234">
    <property type="component" value="Chromosome"/>
</dbReference>
<dbReference type="eggNOG" id="COG2959">
    <property type="taxonomic scope" value="Bacteria"/>
</dbReference>
<feature type="domain" description="PepSY" evidence="1">
    <location>
        <begin position="379"/>
        <end position="435"/>
    </location>
</feature>
<protein>
    <submittedName>
        <fullName evidence="4">Germination protein YpeB</fullName>
    </submittedName>
</protein>
<dbReference type="InterPro" id="IPR048402">
    <property type="entry name" value="YpeB_N"/>
</dbReference>
<dbReference type="OrthoDB" id="2372097at2"/>